<evidence type="ECO:0000313" key="2">
    <source>
        <dbReference type="Proteomes" id="UP000598271"/>
    </source>
</evidence>
<gene>
    <name evidence="1" type="ORF">GCM10007390_48950</name>
</gene>
<protein>
    <submittedName>
        <fullName evidence="1">Uncharacterized protein</fullName>
    </submittedName>
</protein>
<sequence length="251" mass="27591">MSKKANKQVSIFLQAKGGVGKSFMGYFKMLTSEPEKTAVVLLDSSQKANQNADRHARVLGEENVHVVDIYNAAAEYKKAHFFTVFEGIAQIDRPLVILDIGAPESNVLREALETDEELTGDNLKYIAGDLGLDMTFNVIVSGADDNVNENLNYYVALSNSLAHCFKVNMLINDVTFKADKESEALRARLIEKGLGNESNILIVGKSGHRNNDNPFLTIMSVANGETTLEDAQKSIAARIRLRNMLEPLATV</sequence>
<name>A0A8J3D881_9BACT</name>
<organism evidence="1 2">
    <name type="scientific">Persicitalea jodogahamensis</name>
    <dbReference type="NCBI Taxonomy" id="402147"/>
    <lineage>
        <taxon>Bacteria</taxon>
        <taxon>Pseudomonadati</taxon>
        <taxon>Bacteroidota</taxon>
        <taxon>Cytophagia</taxon>
        <taxon>Cytophagales</taxon>
        <taxon>Spirosomataceae</taxon>
        <taxon>Persicitalea</taxon>
    </lineage>
</organism>
<dbReference type="AlphaFoldDB" id="A0A8J3D881"/>
<evidence type="ECO:0000313" key="1">
    <source>
        <dbReference type="EMBL" id="GHB87330.1"/>
    </source>
</evidence>
<comment type="caution">
    <text evidence="1">The sequence shown here is derived from an EMBL/GenBank/DDBJ whole genome shotgun (WGS) entry which is preliminary data.</text>
</comment>
<dbReference type="Proteomes" id="UP000598271">
    <property type="component" value="Unassembled WGS sequence"/>
</dbReference>
<proteinExistence type="predicted"/>
<dbReference type="EMBL" id="BMXF01000008">
    <property type="protein sequence ID" value="GHB87330.1"/>
    <property type="molecule type" value="Genomic_DNA"/>
</dbReference>
<dbReference type="RefSeq" id="WP_189568594.1">
    <property type="nucleotide sequence ID" value="NZ_BMXF01000008.1"/>
</dbReference>
<keyword evidence="2" id="KW-1185">Reference proteome</keyword>
<accession>A0A8J3D881</accession>
<reference evidence="1 2" key="1">
    <citation type="journal article" date="2014" name="Int. J. Syst. Evol. Microbiol.">
        <title>Complete genome sequence of Corynebacterium casei LMG S-19264T (=DSM 44701T), isolated from a smear-ripened cheese.</title>
        <authorList>
            <consortium name="US DOE Joint Genome Institute (JGI-PGF)"/>
            <person name="Walter F."/>
            <person name="Albersmeier A."/>
            <person name="Kalinowski J."/>
            <person name="Ruckert C."/>
        </authorList>
    </citation>
    <scope>NUCLEOTIDE SEQUENCE [LARGE SCALE GENOMIC DNA]</scope>
    <source>
        <strain evidence="1 2">KCTC 12866</strain>
    </source>
</reference>